<protein>
    <submittedName>
        <fullName evidence="10">Unannotated protein</fullName>
    </submittedName>
</protein>
<name>A0A6J5YLN2_9ZZZZ</name>
<dbReference type="InterPro" id="IPR001851">
    <property type="entry name" value="ABC_transp_permease"/>
</dbReference>
<evidence type="ECO:0000256" key="2">
    <source>
        <dbReference type="ARBA" id="ARBA00022448"/>
    </source>
</evidence>
<feature type="transmembrane region" description="Helical" evidence="9">
    <location>
        <begin position="142"/>
        <end position="164"/>
    </location>
</feature>
<comment type="subcellular location">
    <subcellularLocation>
        <location evidence="1">Cell membrane</location>
        <topology evidence="1">Multi-pass membrane protein</topology>
    </subcellularLocation>
</comment>
<evidence type="ECO:0000256" key="1">
    <source>
        <dbReference type="ARBA" id="ARBA00004651"/>
    </source>
</evidence>
<comment type="similarity">
    <text evidence="8">Belongs to the binding-protein-dependent transport system permease family. LivHM subfamily.</text>
</comment>
<proteinExistence type="inferred from homology"/>
<dbReference type="PANTHER" id="PTHR11795:SF445">
    <property type="entry name" value="AMINO ACID ABC TRANSPORTER PERMEASE PROTEIN"/>
    <property type="match status" value="1"/>
</dbReference>
<dbReference type="GO" id="GO:0006865">
    <property type="term" value="P:amino acid transport"/>
    <property type="evidence" value="ECO:0007669"/>
    <property type="project" value="UniProtKB-KW"/>
</dbReference>
<keyword evidence="6 9" id="KW-1133">Transmembrane helix</keyword>
<evidence type="ECO:0000256" key="6">
    <source>
        <dbReference type="ARBA" id="ARBA00022989"/>
    </source>
</evidence>
<evidence type="ECO:0000256" key="8">
    <source>
        <dbReference type="ARBA" id="ARBA00037998"/>
    </source>
</evidence>
<evidence type="ECO:0000256" key="9">
    <source>
        <dbReference type="SAM" id="Phobius"/>
    </source>
</evidence>
<gene>
    <name evidence="10" type="ORF">UFOPK3770_00166</name>
</gene>
<organism evidence="10">
    <name type="scientific">freshwater metagenome</name>
    <dbReference type="NCBI Taxonomy" id="449393"/>
    <lineage>
        <taxon>unclassified sequences</taxon>
        <taxon>metagenomes</taxon>
        <taxon>ecological metagenomes</taxon>
    </lineage>
</organism>
<evidence type="ECO:0000256" key="3">
    <source>
        <dbReference type="ARBA" id="ARBA00022475"/>
    </source>
</evidence>
<dbReference type="CDD" id="cd06582">
    <property type="entry name" value="TM_PBP1_LivH_like"/>
    <property type="match status" value="1"/>
</dbReference>
<feature type="transmembrane region" description="Helical" evidence="9">
    <location>
        <begin position="96"/>
        <end position="119"/>
    </location>
</feature>
<evidence type="ECO:0000256" key="4">
    <source>
        <dbReference type="ARBA" id="ARBA00022692"/>
    </source>
</evidence>
<accession>A0A6J5YLN2</accession>
<keyword evidence="3" id="KW-1003">Cell membrane</keyword>
<evidence type="ECO:0000313" key="10">
    <source>
        <dbReference type="EMBL" id="CAB4330924.1"/>
    </source>
</evidence>
<feature type="transmembrane region" description="Helical" evidence="9">
    <location>
        <begin position="12"/>
        <end position="33"/>
    </location>
</feature>
<dbReference type="Pfam" id="PF02653">
    <property type="entry name" value="BPD_transp_2"/>
    <property type="match status" value="1"/>
</dbReference>
<dbReference type="AlphaFoldDB" id="A0A6J5YLN2"/>
<feature type="transmembrane region" description="Helical" evidence="9">
    <location>
        <begin position="64"/>
        <end position="84"/>
    </location>
</feature>
<evidence type="ECO:0000256" key="5">
    <source>
        <dbReference type="ARBA" id="ARBA00022970"/>
    </source>
</evidence>
<keyword evidence="2" id="KW-0813">Transport</keyword>
<feature type="transmembrane region" description="Helical" evidence="9">
    <location>
        <begin position="259"/>
        <end position="282"/>
    </location>
</feature>
<dbReference type="PANTHER" id="PTHR11795">
    <property type="entry name" value="BRANCHED-CHAIN AMINO ACID TRANSPORT SYSTEM PERMEASE PROTEIN LIVH"/>
    <property type="match status" value="1"/>
</dbReference>
<feature type="transmembrane region" description="Helical" evidence="9">
    <location>
        <begin position="230"/>
        <end position="252"/>
    </location>
</feature>
<evidence type="ECO:0000256" key="7">
    <source>
        <dbReference type="ARBA" id="ARBA00023136"/>
    </source>
</evidence>
<feature type="transmembrane region" description="Helical" evidence="9">
    <location>
        <begin position="193"/>
        <end position="218"/>
    </location>
</feature>
<dbReference type="EMBL" id="CAESAJ010000008">
    <property type="protein sequence ID" value="CAB4330924.1"/>
    <property type="molecule type" value="Genomic_DNA"/>
</dbReference>
<dbReference type="InterPro" id="IPR052157">
    <property type="entry name" value="BCAA_transport_permease"/>
</dbReference>
<keyword evidence="5" id="KW-0029">Amino-acid transport</keyword>
<dbReference type="GO" id="GO:0005886">
    <property type="term" value="C:plasma membrane"/>
    <property type="evidence" value="ECO:0007669"/>
    <property type="project" value="UniProtKB-SubCell"/>
</dbReference>
<keyword evidence="4 9" id="KW-0812">Transmembrane</keyword>
<reference evidence="10" key="1">
    <citation type="submission" date="2020-05" db="EMBL/GenBank/DDBJ databases">
        <authorList>
            <person name="Chiriac C."/>
            <person name="Salcher M."/>
            <person name="Ghai R."/>
            <person name="Kavagutti S V."/>
        </authorList>
    </citation>
    <scope>NUCLEOTIDE SEQUENCE</scope>
</reference>
<dbReference type="GO" id="GO:0022857">
    <property type="term" value="F:transmembrane transporter activity"/>
    <property type="evidence" value="ECO:0007669"/>
    <property type="project" value="InterPro"/>
</dbReference>
<keyword evidence="7 9" id="KW-0472">Membrane</keyword>
<sequence>MSDQIVQLMSSTLIQGSLLAVISMGMTLVYGALRVLNMAQGVLVMMGGFVGYSVTTSLHASPWLGLLAALVVTFIAGVLTYYLSVKPLIGRRGVDFEMTAFISTFALATIMQNLILIGYGPRQKPFPPLLEGSINLTTSVSITYHQILIGVVGIVSLTFLGLFLSRSRYGLAITAISQNLDAARLMGVPVGRAYIITMGLAGSFAGLAGILLAPVYFVSPNAGDLPLLQALIIVIFAGLGSVKGTLYAAYIIGFVSSGVGIFLSSTYSLPVLYAVIVGLLIVRPNGISGRPQEVRL</sequence>